<proteinExistence type="predicted"/>
<dbReference type="EMBL" id="BHYK01000050">
    <property type="protein sequence ID" value="GCD13010.1"/>
    <property type="molecule type" value="Genomic_DNA"/>
</dbReference>
<gene>
    <name evidence="6" type="ORF">Ctaglu_46330</name>
</gene>
<protein>
    <recommendedName>
        <fullName evidence="2">histidine kinase</fullName>
        <ecNumber evidence="2">2.7.13.3</ecNumber>
    </recommendedName>
</protein>
<name>A0A401UTY1_9CLOT</name>
<dbReference type="GO" id="GO:0004673">
    <property type="term" value="F:protein histidine kinase activity"/>
    <property type="evidence" value="ECO:0007669"/>
    <property type="project" value="UniProtKB-EC"/>
</dbReference>
<reference evidence="6 7" key="1">
    <citation type="submission" date="2018-11" db="EMBL/GenBank/DDBJ databases">
        <title>Genome sequencing and assembly of Clostridium tagluense strain A121.</title>
        <authorList>
            <person name="Murakami T."/>
            <person name="Segawa T."/>
            <person name="Shcherbakova V.A."/>
            <person name="Mori H."/>
            <person name="Yoshimura Y."/>
        </authorList>
    </citation>
    <scope>NUCLEOTIDE SEQUENCE [LARGE SCALE GENOMIC DNA]</scope>
    <source>
        <strain evidence="6 7">A121</strain>
    </source>
</reference>
<keyword evidence="3" id="KW-0808">Transferase</keyword>
<evidence type="ECO:0000313" key="6">
    <source>
        <dbReference type="EMBL" id="GCD13010.1"/>
    </source>
</evidence>
<dbReference type="SUPFAM" id="SSF55874">
    <property type="entry name" value="ATPase domain of HSP90 chaperone/DNA topoisomerase II/histidine kinase"/>
    <property type="match status" value="2"/>
</dbReference>
<accession>A0A401UTY1</accession>
<dbReference type="InterPro" id="IPR005467">
    <property type="entry name" value="His_kinase_dom"/>
</dbReference>
<dbReference type="InterPro" id="IPR003594">
    <property type="entry name" value="HATPase_dom"/>
</dbReference>
<dbReference type="AlphaFoldDB" id="A0A401UTY1"/>
<comment type="caution">
    <text evidence="6">The sequence shown here is derived from an EMBL/GenBank/DDBJ whole genome shotgun (WGS) entry which is preliminary data.</text>
</comment>
<keyword evidence="3" id="KW-0418">Kinase</keyword>
<keyword evidence="7" id="KW-1185">Reference proteome</keyword>
<dbReference type="PANTHER" id="PTHR43065">
    <property type="entry name" value="SENSOR HISTIDINE KINASE"/>
    <property type="match status" value="1"/>
</dbReference>
<feature type="domain" description="Histidine kinase" evidence="5">
    <location>
        <begin position="498"/>
        <end position="678"/>
    </location>
</feature>
<dbReference type="Proteomes" id="UP000287872">
    <property type="component" value="Unassembled WGS sequence"/>
</dbReference>
<evidence type="ECO:0000256" key="2">
    <source>
        <dbReference type="ARBA" id="ARBA00012438"/>
    </source>
</evidence>
<dbReference type="InterPro" id="IPR004358">
    <property type="entry name" value="Sig_transdc_His_kin-like_C"/>
</dbReference>
<evidence type="ECO:0000256" key="4">
    <source>
        <dbReference type="ARBA" id="ARBA00023012"/>
    </source>
</evidence>
<dbReference type="Pfam" id="PF02518">
    <property type="entry name" value="HATPase_c"/>
    <property type="match status" value="1"/>
</dbReference>
<keyword evidence="4" id="KW-0902">Two-component regulatory system</keyword>
<evidence type="ECO:0000259" key="5">
    <source>
        <dbReference type="PROSITE" id="PS50109"/>
    </source>
</evidence>
<sequence>MTESITFKPRARLMSQLGEQLIKDESIAVLELIKNSYDADAKEVRIYMGKMQLAEESVIVIEDDGDGMSLDTVRNCWMEPGTDNKEKKLKEMIEKDVRSKLNRLPMGEKGIGRFGVHKLGNKITLITRAEGCKEVYIKIDWTVFDSNKYLSDVPIEVIEREPTQEYLNGSPIGTKIIIEKLKIDWTRGKVRDLKRSINAMNSPFQSIDSFNVRLEIDNKEWLKGLTEYDEIKDYALFKAEMTLSDDKIINYTYNFIPWKSMKKLDKRTNVFEEIAMVEPVKVETKNGSKRNELKPIDLKDYKIGQVKIELLSFDLDSSILKMGVSDIKGLKSYMKSNGGIYVYRDGIRIYEQGENDWLGLGSRRVNSPGDKISNNLVLGSIDIKRDQSNDLREKTNREGFIEDNAYIAFKKAVIFAVGKFERDRAQDKQRLKKYYGATAKSEPVMSEVAILKEKIEKRIFDKNLKDELYGCLNNIEKDYKHITEVYQRSSSVGLSMNVVLHEIDKIISEIKYALIAEDASDGVRYLVKRLGQLTDGYASVIKAKSITKFNVKNLIDQSLFMVDFRLIAHEISIEKKYLHTSSDFMVKGNQSLITSSIINIIDNSIWWLHYAKVSSKKIYFDITRDIPGYISIIIADNGKGFTIPTEMATKAFITDKPGGMGLGLHLASELMNQHGGELMFPEFYDLQLPDEYKQGAIIALAFKEEQNGDK</sequence>
<evidence type="ECO:0000256" key="1">
    <source>
        <dbReference type="ARBA" id="ARBA00000085"/>
    </source>
</evidence>
<dbReference type="OrthoDB" id="9816482at2"/>
<dbReference type="GO" id="GO:0000160">
    <property type="term" value="P:phosphorelay signal transduction system"/>
    <property type="evidence" value="ECO:0007669"/>
    <property type="project" value="UniProtKB-KW"/>
</dbReference>
<dbReference type="PRINTS" id="PR00344">
    <property type="entry name" value="BCTRLSENSOR"/>
</dbReference>
<dbReference type="Pfam" id="PF13589">
    <property type="entry name" value="HATPase_c_3"/>
    <property type="match status" value="1"/>
</dbReference>
<comment type="catalytic activity">
    <reaction evidence="1">
        <text>ATP + protein L-histidine = ADP + protein N-phospho-L-histidine.</text>
        <dbReference type="EC" id="2.7.13.3"/>
    </reaction>
</comment>
<dbReference type="RefSeq" id="WP_125006162.1">
    <property type="nucleotide sequence ID" value="NZ_BHYK01000050.1"/>
</dbReference>
<organism evidence="6 7">
    <name type="scientific">Clostridium tagluense</name>
    <dbReference type="NCBI Taxonomy" id="360422"/>
    <lineage>
        <taxon>Bacteria</taxon>
        <taxon>Bacillati</taxon>
        <taxon>Bacillota</taxon>
        <taxon>Clostridia</taxon>
        <taxon>Eubacteriales</taxon>
        <taxon>Clostridiaceae</taxon>
        <taxon>Clostridium</taxon>
    </lineage>
</organism>
<dbReference type="Gene3D" id="3.30.565.10">
    <property type="entry name" value="Histidine kinase-like ATPase, C-terminal domain"/>
    <property type="match status" value="2"/>
</dbReference>
<dbReference type="PROSITE" id="PS50109">
    <property type="entry name" value="HIS_KIN"/>
    <property type="match status" value="1"/>
</dbReference>
<dbReference type="InterPro" id="IPR036890">
    <property type="entry name" value="HATPase_C_sf"/>
</dbReference>
<evidence type="ECO:0000313" key="7">
    <source>
        <dbReference type="Proteomes" id="UP000287872"/>
    </source>
</evidence>
<dbReference type="EC" id="2.7.13.3" evidence="2"/>
<evidence type="ECO:0000256" key="3">
    <source>
        <dbReference type="ARBA" id="ARBA00022777"/>
    </source>
</evidence>